<comment type="catalytic activity">
    <reaction evidence="1">
        <text>adenylyl-molybdopterin + molybdate = Mo-molybdopterin + AMP + H(+)</text>
        <dbReference type="Rhea" id="RHEA:35047"/>
        <dbReference type="ChEBI" id="CHEBI:15378"/>
        <dbReference type="ChEBI" id="CHEBI:36264"/>
        <dbReference type="ChEBI" id="CHEBI:62727"/>
        <dbReference type="ChEBI" id="CHEBI:71302"/>
        <dbReference type="ChEBI" id="CHEBI:456215"/>
    </reaction>
</comment>
<keyword evidence="1" id="KW-0808">Transferase</keyword>
<name>A0A4R6RA76_9BURK</name>
<accession>A0A4R6RA76</accession>
<comment type="similarity">
    <text evidence="1">Belongs to the MoeA family.</text>
</comment>
<organism evidence="3 4">
    <name type="scientific">Aquabacterium commune</name>
    <dbReference type="NCBI Taxonomy" id="70586"/>
    <lineage>
        <taxon>Bacteria</taxon>
        <taxon>Pseudomonadati</taxon>
        <taxon>Pseudomonadota</taxon>
        <taxon>Betaproteobacteria</taxon>
        <taxon>Burkholderiales</taxon>
        <taxon>Aquabacterium</taxon>
    </lineage>
</organism>
<gene>
    <name evidence="3" type="ORF">EV672_10589</name>
</gene>
<keyword evidence="1" id="KW-0500">Molybdenum</keyword>
<evidence type="ECO:0000313" key="3">
    <source>
        <dbReference type="EMBL" id="TDP82902.1"/>
    </source>
</evidence>
<dbReference type="EC" id="2.10.1.1" evidence="1"/>
<dbReference type="GO" id="GO:0006777">
    <property type="term" value="P:Mo-molybdopterin cofactor biosynthetic process"/>
    <property type="evidence" value="ECO:0007669"/>
    <property type="project" value="UniProtKB-UniRule"/>
</dbReference>
<comment type="caution">
    <text evidence="3">The sequence shown here is derived from an EMBL/GenBank/DDBJ whole genome shotgun (WGS) entry which is preliminary data.</text>
</comment>
<reference evidence="3 4" key="1">
    <citation type="submission" date="2019-03" db="EMBL/GenBank/DDBJ databases">
        <title>Genomic Encyclopedia of Type Strains, Phase IV (KMG-IV): sequencing the most valuable type-strain genomes for metagenomic binning, comparative biology and taxonomic classification.</title>
        <authorList>
            <person name="Goeker M."/>
        </authorList>
    </citation>
    <scope>NUCLEOTIDE SEQUENCE [LARGE SCALE GENOMIC DNA]</scope>
    <source>
        <strain evidence="3 4">DSM 11901</strain>
    </source>
</reference>
<dbReference type="RefSeq" id="WP_166643531.1">
    <property type="nucleotide sequence ID" value="NZ_SNXW01000005.1"/>
</dbReference>
<proteinExistence type="inferred from homology"/>
<keyword evidence="1" id="KW-0501">Molybdenum cofactor biosynthesis</keyword>
<dbReference type="GO" id="GO:0046872">
    <property type="term" value="F:metal ion binding"/>
    <property type="evidence" value="ECO:0007669"/>
    <property type="project" value="UniProtKB-UniRule"/>
</dbReference>
<evidence type="ECO:0000259" key="2">
    <source>
        <dbReference type="Pfam" id="PF03453"/>
    </source>
</evidence>
<keyword evidence="1" id="KW-0460">Magnesium</keyword>
<dbReference type="GO" id="GO:0005829">
    <property type="term" value="C:cytosol"/>
    <property type="evidence" value="ECO:0007669"/>
    <property type="project" value="TreeGrafter"/>
</dbReference>
<dbReference type="Proteomes" id="UP000294593">
    <property type="component" value="Unassembled WGS sequence"/>
</dbReference>
<dbReference type="InterPro" id="IPR036135">
    <property type="entry name" value="MoeA_linker/N_sf"/>
</dbReference>
<evidence type="ECO:0000256" key="1">
    <source>
        <dbReference type="RuleBase" id="RU365090"/>
    </source>
</evidence>
<comment type="function">
    <text evidence="1">Catalyzes the insertion of molybdate into adenylated molybdopterin with the concomitant release of AMP.</text>
</comment>
<feature type="domain" description="MoeA N-terminal and linker" evidence="2">
    <location>
        <begin position="67"/>
        <end position="229"/>
    </location>
</feature>
<keyword evidence="1" id="KW-0479">Metal-binding</keyword>
<keyword evidence="4" id="KW-1185">Reference proteome</keyword>
<dbReference type="EMBL" id="SNXW01000005">
    <property type="protein sequence ID" value="TDP82902.1"/>
    <property type="molecule type" value="Genomic_DNA"/>
</dbReference>
<dbReference type="UniPathway" id="UPA00344"/>
<dbReference type="SUPFAM" id="SSF63882">
    <property type="entry name" value="MoeA N-terminal region -like"/>
    <property type="match status" value="1"/>
</dbReference>
<dbReference type="InterPro" id="IPR038987">
    <property type="entry name" value="MoeA-like"/>
</dbReference>
<dbReference type="Pfam" id="PF03453">
    <property type="entry name" value="MoeA_N"/>
    <property type="match status" value="1"/>
</dbReference>
<dbReference type="Gene3D" id="3.40.980.10">
    <property type="entry name" value="MoaB/Mog-like domain"/>
    <property type="match status" value="1"/>
</dbReference>
<dbReference type="GO" id="GO:0061599">
    <property type="term" value="F:molybdopterin molybdotransferase activity"/>
    <property type="evidence" value="ECO:0007669"/>
    <property type="project" value="UniProtKB-UniRule"/>
</dbReference>
<comment type="cofactor">
    <cofactor evidence="1">
        <name>Mg(2+)</name>
        <dbReference type="ChEBI" id="CHEBI:18420"/>
    </cofactor>
</comment>
<dbReference type="InterPro" id="IPR005110">
    <property type="entry name" value="MoeA_linker/N"/>
</dbReference>
<sequence>MSNHAKDLLHRVISQGAFVPPIGLFLRAQYYATDHALLQTAEHHRVRETGEHADRLLFRPVSIGRVPGISEVSLHQALGHVLAEDVCTRLPVPNWPLAKVSGYAICTTQWQQASQGKALKVEETIIDTWGSNWHWPGFGLSHWLPLPNTPKRLAVKVEALRPMPFDTDAVLHAMSPFFRGTKLREKRAERVIAPPPAGHDVIGRGAHLAAGAPLLKRGQPLGPKELAMLGCSGVSTVKVFHKPRVAVLTIHAEVRSPDHEAPTGWLPDGMTPLIVGTLTQWGFAPEEIGTVTLDQTEGLGDACAREVQAFRERFDFTVIHGAGIRAVDYPPRTHGLVYVSGGGGFLPEYIYPDEGEDGSGGLDSYPLHAGLIKSCERVTSHRRVHPDEALPVSDKPLNFAQVMEGCTSPLSVLIALHLLVRPTLRALCGVGDFPLIDSPDYPGSPNASATIPPQATLPDIYTPTEDGRVYVIEGSRAVYLDLMPAPEAVKHFARGAFEERWRRHITPWFTGVLVGPAPRDPKRHGLQMAQVDPLPDGRTGVRVLPTEEFQVARLNEAEAICLIEAGEGELAADTVVHYFLLD</sequence>
<dbReference type="PANTHER" id="PTHR10192">
    <property type="entry name" value="MOLYBDOPTERIN BIOSYNTHESIS PROTEIN"/>
    <property type="match status" value="1"/>
</dbReference>
<dbReference type="AlphaFoldDB" id="A0A4R6RA76"/>
<protein>
    <recommendedName>
        <fullName evidence="1">Molybdopterin molybdenumtransferase</fullName>
        <ecNumber evidence="1">2.10.1.1</ecNumber>
    </recommendedName>
</protein>
<comment type="pathway">
    <text evidence="1">Cofactor biosynthesis; molybdopterin biosynthesis.</text>
</comment>
<dbReference type="InterPro" id="IPR036425">
    <property type="entry name" value="MoaB/Mog-like_dom_sf"/>
</dbReference>
<evidence type="ECO:0000313" key="4">
    <source>
        <dbReference type="Proteomes" id="UP000294593"/>
    </source>
</evidence>
<dbReference type="PANTHER" id="PTHR10192:SF5">
    <property type="entry name" value="GEPHYRIN"/>
    <property type="match status" value="1"/>
</dbReference>